<accession>A0ABS8B3L0</accession>
<sequence>MPVAPSSSAPSGPGGRRLVLVRHAKAVPKDARPEDFDRPLSDRGRSDAPRTGRWLARSGLAPALALCSPALRTRETWQLMVPALPEPPPAVYDDRLYKAPPNTLVTVLAERGGPLGCVVLVGHNPGLHELASALCGSGPSKLLKRLRAGFPTSGVAVVDVPGGWDGLMPGAGELAAFWSPSS</sequence>
<gene>
    <name evidence="2" type="ORF">LG632_07320</name>
</gene>
<dbReference type="SUPFAM" id="SSF53254">
    <property type="entry name" value="Phosphoglycerate mutase-like"/>
    <property type="match status" value="1"/>
</dbReference>
<dbReference type="SMART" id="SM00855">
    <property type="entry name" value="PGAM"/>
    <property type="match status" value="1"/>
</dbReference>
<dbReference type="InterPro" id="IPR029033">
    <property type="entry name" value="His_PPase_superfam"/>
</dbReference>
<evidence type="ECO:0000313" key="2">
    <source>
        <dbReference type="EMBL" id="MCB5179197.1"/>
    </source>
</evidence>
<evidence type="ECO:0000256" key="1">
    <source>
        <dbReference type="SAM" id="MobiDB-lite"/>
    </source>
</evidence>
<reference evidence="2 3" key="1">
    <citation type="submission" date="2021-10" db="EMBL/GenBank/DDBJ databases">
        <title>Streptomyces sp. strain SMC 277, a novel streptomycete isolated from soil.</title>
        <authorList>
            <person name="Chanama M."/>
        </authorList>
    </citation>
    <scope>NUCLEOTIDE SEQUENCE [LARGE SCALE GENOMIC DNA]</scope>
    <source>
        <strain evidence="2 3">SMC 277</strain>
    </source>
</reference>
<feature type="region of interest" description="Disordered" evidence="1">
    <location>
        <begin position="23"/>
        <end position="51"/>
    </location>
</feature>
<dbReference type="Gene3D" id="3.40.50.1240">
    <property type="entry name" value="Phosphoglycerate mutase-like"/>
    <property type="match status" value="1"/>
</dbReference>
<proteinExistence type="predicted"/>
<dbReference type="EMBL" id="JAJAUY010000018">
    <property type="protein sequence ID" value="MCB5179197.1"/>
    <property type="molecule type" value="Genomic_DNA"/>
</dbReference>
<dbReference type="InterPro" id="IPR013078">
    <property type="entry name" value="His_Pase_superF_clade-1"/>
</dbReference>
<evidence type="ECO:0000313" key="3">
    <source>
        <dbReference type="Proteomes" id="UP001199054"/>
    </source>
</evidence>
<dbReference type="Pfam" id="PF00300">
    <property type="entry name" value="His_Phos_1"/>
    <property type="match status" value="1"/>
</dbReference>
<dbReference type="PANTHER" id="PTHR47623">
    <property type="entry name" value="OS09G0287300 PROTEIN"/>
    <property type="match status" value="1"/>
</dbReference>
<keyword evidence="3" id="KW-1185">Reference proteome</keyword>
<dbReference type="RefSeq" id="WP_226726013.1">
    <property type="nucleotide sequence ID" value="NZ_JAJAUY010000018.1"/>
</dbReference>
<dbReference type="PANTHER" id="PTHR47623:SF1">
    <property type="entry name" value="OS09G0287300 PROTEIN"/>
    <property type="match status" value="1"/>
</dbReference>
<feature type="compositionally biased region" description="Basic and acidic residues" evidence="1">
    <location>
        <begin position="27"/>
        <end position="50"/>
    </location>
</feature>
<dbReference type="CDD" id="cd07067">
    <property type="entry name" value="HP_PGM_like"/>
    <property type="match status" value="1"/>
</dbReference>
<organism evidence="2 3">
    <name type="scientific">Streptomyces antimicrobicus</name>
    <dbReference type="NCBI Taxonomy" id="2883108"/>
    <lineage>
        <taxon>Bacteria</taxon>
        <taxon>Bacillati</taxon>
        <taxon>Actinomycetota</taxon>
        <taxon>Actinomycetes</taxon>
        <taxon>Kitasatosporales</taxon>
        <taxon>Streptomycetaceae</taxon>
        <taxon>Streptomyces</taxon>
    </lineage>
</organism>
<dbReference type="Proteomes" id="UP001199054">
    <property type="component" value="Unassembled WGS sequence"/>
</dbReference>
<comment type="caution">
    <text evidence="2">The sequence shown here is derived from an EMBL/GenBank/DDBJ whole genome shotgun (WGS) entry which is preliminary data.</text>
</comment>
<name>A0ABS8B3L0_9ACTN</name>
<protein>
    <submittedName>
        <fullName evidence="2">Histidine phosphatase family protein</fullName>
    </submittedName>
</protein>